<dbReference type="RefSeq" id="WP_114299367.1">
    <property type="nucleotide sequence ID" value="NZ_QPJT01000028.1"/>
</dbReference>
<proteinExistence type="predicted"/>
<evidence type="ECO:0000313" key="2">
    <source>
        <dbReference type="Proteomes" id="UP000253034"/>
    </source>
</evidence>
<gene>
    <name evidence="1" type="ORF">DFR58_12832</name>
</gene>
<accession>A0A369ANA9</accession>
<protein>
    <submittedName>
        <fullName evidence="1">Uncharacterized protein</fullName>
    </submittedName>
</protein>
<dbReference type="AlphaFoldDB" id="A0A369ANA9"/>
<organism evidence="1 2">
    <name type="scientific">Anaerobacterium chartisolvens</name>
    <dbReference type="NCBI Taxonomy" id="1297424"/>
    <lineage>
        <taxon>Bacteria</taxon>
        <taxon>Bacillati</taxon>
        <taxon>Bacillota</taxon>
        <taxon>Clostridia</taxon>
        <taxon>Eubacteriales</taxon>
        <taxon>Oscillospiraceae</taxon>
        <taxon>Anaerobacterium</taxon>
    </lineage>
</organism>
<keyword evidence="2" id="KW-1185">Reference proteome</keyword>
<sequence length="287" mass="32827">MNKLKRFIIMFRKYRYLILFFIVIILIGSVAYQTYKSNKVTDKELYFLNTLVSLCGYKNDVINVPYPFLIHDGYNLKNDISAVQIIEEGGLSLTNWQLNDGTTYKKYELSNIGLDIKIGNEGIARLKGIRVIFKNGNKKEYYFQDNTILGLNNDIEVLKVANQETYLSPDSHTTFDFKNSSNDTITLNKISFVEENNIGVSNLLQIKTSGGSFDKIEGLVVKPEEVLDVKMETTVADRYDLYLVRPFVEFSVNGKIHINTITNGTLHGLPISDSKMEEIYNRLIINK</sequence>
<dbReference type="EMBL" id="QPJT01000028">
    <property type="protein sequence ID" value="RCX10533.1"/>
    <property type="molecule type" value="Genomic_DNA"/>
</dbReference>
<name>A0A369ANA9_9FIRM</name>
<evidence type="ECO:0000313" key="1">
    <source>
        <dbReference type="EMBL" id="RCX10533.1"/>
    </source>
</evidence>
<dbReference type="OrthoDB" id="2831350at2"/>
<dbReference type="Proteomes" id="UP000253034">
    <property type="component" value="Unassembled WGS sequence"/>
</dbReference>
<reference evidence="1 2" key="1">
    <citation type="submission" date="2018-07" db="EMBL/GenBank/DDBJ databases">
        <title>Genomic Encyclopedia of Type Strains, Phase IV (KMG-IV): sequencing the most valuable type-strain genomes for metagenomic binning, comparative biology and taxonomic classification.</title>
        <authorList>
            <person name="Goeker M."/>
        </authorList>
    </citation>
    <scope>NUCLEOTIDE SEQUENCE [LARGE SCALE GENOMIC DNA]</scope>
    <source>
        <strain evidence="1 2">DSM 27016</strain>
    </source>
</reference>
<comment type="caution">
    <text evidence="1">The sequence shown here is derived from an EMBL/GenBank/DDBJ whole genome shotgun (WGS) entry which is preliminary data.</text>
</comment>